<sequence length="311" mass="34354">MSDKIKLFKNKLKKSNINFKENESLSNHTSFKVGGPASIFIEPANKTNLIKSLELVNEFNIKYFVLGGGSNIIVSDKGYQGAIITTSKLNNIEFNENQVIAETGVSLEKLCDVIAENNLTGMEFACGIPGSLGGAIFMNAGAYGGEIKQVIKKARLFSNNHGIIEYDKDKLNLDYRYSILQENDLIALEAVLELNPAPKTTIKNEMEELNEKRWAKQPMEYPSAGSAFKRPPDNYAGSLIEKAGLKGEKVGGAMVSKKHAGFIINANNAKAADIIDLMIVVQKTVKKKFNIQLYPEPRFLGQFDKLPELDN</sequence>
<keyword evidence="12 16" id="KW-0560">Oxidoreductase</keyword>
<dbReference type="Gene3D" id="3.30.43.10">
    <property type="entry name" value="Uridine Diphospho-n-acetylenolpyruvylglucosamine Reductase, domain 2"/>
    <property type="match status" value="1"/>
</dbReference>
<feature type="domain" description="FAD-binding PCMH-type" evidence="17">
    <location>
        <begin position="32"/>
        <end position="197"/>
    </location>
</feature>
<evidence type="ECO:0000259" key="17">
    <source>
        <dbReference type="PROSITE" id="PS51387"/>
    </source>
</evidence>
<protein>
    <recommendedName>
        <fullName evidence="16">UDP-N-acetylenolpyruvoylglucosamine reductase</fullName>
        <ecNumber evidence="16">1.3.1.98</ecNumber>
    </recommendedName>
    <alternativeName>
        <fullName evidence="16">UDP-N-acetylmuramate dehydrogenase</fullName>
    </alternativeName>
</protein>
<dbReference type="InterPro" id="IPR011601">
    <property type="entry name" value="MurB_C"/>
</dbReference>
<dbReference type="NCBIfam" id="NF010480">
    <property type="entry name" value="PRK13905.1"/>
    <property type="match status" value="1"/>
</dbReference>
<dbReference type="AlphaFoldDB" id="A0A931F947"/>
<keyword evidence="10 16" id="KW-0133">Cell shape</keyword>
<accession>A0A931F947</accession>
<reference evidence="18" key="1">
    <citation type="submission" date="2020-11" db="EMBL/GenBank/DDBJ databases">
        <title>Halonatronomonas betainensis gen. nov., sp. nov. a novel haloalkaliphilic representative of the family Halanaerobiacae capable of betaine degradation.</title>
        <authorList>
            <person name="Boltyanskaya Y."/>
            <person name="Kevbrin V."/>
            <person name="Detkova E."/>
            <person name="Grouzdev D.S."/>
            <person name="Koziaeva V."/>
            <person name="Zhilina T."/>
        </authorList>
    </citation>
    <scope>NUCLEOTIDE SEQUENCE</scope>
    <source>
        <strain evidence="18">Z-7014</strain>
    </source>
</reference>
<dbReference type="PANTHER" id="PTHR21071:SF4">
    <property type="entry name" value="UDP-N-ACETYLENOLPYRUVOYLGLUCOSAMINE REDUCTASE"/>
    <property type="match status" value="1"/>
</dbReference>
<comment type="function">
    <text evidence="2 16">Cell wall formation.</text>
</comment>
<evidence type="ECO:0000256" key="7">
    <source>
        <dbReference type="ARBA" id="ARBA00022630"/>
    </source>
</evidence>
<dbReference type="EC" id="1.3.1.98" evidence="16"/>
<evidence type="ECO:0000256" key="10">
    <source>
        <dbReference type="ARBA" id="ARBA00022960"/>
    </source>
</evidence>
<dbReference type="HAMAP" id="MF_00037">
    <property type="entry name" value="MurB"/>
    <property type="match status" value="1"/>
</dbReference>
<dbReference type="GO" id="GO:0005829">
    <property type="term" value="C:cytosol"/>
    <property type="evidence" value="ECO:0007669"/>
    <property type="project" value="TreeGrafter"/>
</dbReference>
<keyword evidence="8 16" id="KW-0274">FAD</keyword>
<dbReference type="SUPFAM" id="SSF56194">
    <property type="entry name" value="Uridine diphospho-N-Acetylenolpyruvylglucosamine reductase, MurB, C-terminal domain"/>
    <property type="match status" value="1"/>
</dbReference>
<keyword evidence="5 16" id="KW-0963">Cytoplasm</keyword>
<evidence type="ECO:0000256" key="15">
    <source>
        <dbReference type="ARBA" id="ARBA00048914"/>
    </source>
</evidence>
<feature type="active site" description="Proton donor" evidence="16">
    <location>
        <position position="226"/>
    </location>
</feature>
<evidence type="ECO:0000256" key="2">
    <source>
        <dbReference type="ARBA" id="ARBA00003921"/>
    </source>
</evidence>
<evidence type="ECO:0000313" key="19">
    <source>
        <dbReference type="Proteomes" id="UP000621436"/>
    </source>
</evidence>
<dbReference type="Pfam" id="PF02873">
    <property type="entry name" value="MurB_C"/>
    <property type="match status" value="1"/>
</dbReference>
<keyword evidence="11 16" id="KW-0573">Peptidoglycan synthesis</keyword>
<dbReference type="GO" id="GO:0051301">
    <property type="term" value="P:cell division"/>
    <property type="evidence" value="ECO:0007669"/>
    <property type="project" value="UniProtKB-KW"/>
</dbReference>
<proteinExistence type="inferred from homology"/>
<evidence type="ECO:0000256" key="16">
    <source>
        <dbReference type="HAMAP-Rule" id="MF_00037"/>
    </source>
</evidence>
<dbReference type="InterPro" id="IPR016169">
    <property type="entry name" value="FAD-bd_PCMH_sub2"/>
</dbReference>
<dbReference type="InterPro" id="IPR006094">
    <property type="entry name" value="Oxid_FAD_bind_N"/>
</dbReference>
<evidence type="ECO:0000256" key="9">
    <source>
        <dbReference type="ARBA" id="ARBA00022857"/>
    </source>
</evidence>
<feature type="active site" evidence="16">
    <location>
        <position position="296"/>
    </location>
</feature>
<comment type="subcellular location">
    <subcellularLocation>
        <location evidence="3 16">Cytoplasm</location>
    </subcellularLocation>
</comment>
<evidence type="ECO:0000256" key="5">
    <source>
        <dbReference type="ARBA" id="ARBA00022490"/>
    </source>
</evidence>
<keyword evidence="9 16" id="KW-0521">NADP</keyword>
<evidence type="ECO:0000256" key="4">
    <source>
        <dbReference type="ARBA" id="ARBA00004752"/>
    </source>
</evidence>
<dbReference type="GO" id="GO:0008762">
    <property type="term" value="F:UDP-N-acetylmuramate dehydrogenase activity"/>
    <property type="evidence" value="ECO:0007669"/>
    <property type="project" value="UniProtKB-UniRule"/>
</dbReference>
<dbReference type="PANTHER" id="PTHR21071">
    <property type="entry name" value="UDP-N-ACETYLENOLPYRUVOYLGLUCOSAMINE REDUCTASE"/>
    <property type="match status" value="1"/>
</dbReference>
<dbReference type="Proteomes" id="UP000621436">
    <property type="component" value="Unassembled WGS sequence"/>
</dbReference>
<name>A0A931F947_9FIRM</name>
<comment type="caution">
    <text evidence="18">The sequence shown here is derived from an EMBL/GenBank/DDBJ whole genome shotgun (WGS) entry which is preliminary data.</text>
</comment>
<evidence type="ECO:0000256" key="1">
    <source>
        <dbReference type="ARBA" id="ARBA00001974"/>
    </source>
</evidence>
<feature type="active site" evidence="16">
    <location>
        <position position="176"/>
    </location>
</feature>
<dbReference type="GO" id="GO:0009252">
    <property type="term" value="P:peptidoglycan biosynthetic process"/>
    <property type="evidence" value="ECO:0007669"/>
    <property type="project" value="UniProtKB-UniRule"/>
</dbReference>
<comment type="similarity">
    <text evidence="16">Belongs to the MurB family.</text>
</comment>
<dbReference type="EMBL" id="JADPIE010000004">
    <property type="protein sequence ID" value="MBF8437188.1"/>
    <property type="molecule type" value="Genomic_DNA"/>
</dbReference>
<evidence type="ECO:0000313" key="18">
    <source>
        <dbReference type="EMBL" id="MBF8437188.1"/>
    </source>
</evidence>
<dbReference type="InterPro" id="IPR036635">
    <property type="entry name" value="MurB_C_sf"/>
</dbReference>
<evidence type="ECO:0000256" key="8">
    <source>
        <dbReference type="ARBA" id="ARBA00022827"/>
    </source>
</evidence>
<dbReference type="Gene3D" id="3.90.78.10">
    <property type="entry name" value="UDP-N-acetylenolpyruvoylglucosamine reductase, C-terminal domain"/>
    <property type="match status" value="1"/>
</dbReference>
<comment type="cofactor">
    <cofactor evidence="1 16">
        <name>FAD</name>
        <dbReference type="ChEBI" id="CHEBI:57692"/>
    </cofactor>
</comment>
<dbReference type="InterPro" id="IPR036318">
    <property type="entry name" value="FAD-bd_PCMH-like_sf"/>
</dbReference>
<comment type="pathway">
    <text evidence="4 16">Cell wall biogenesis; peptidoglycan biosynthesis.</text>
</comment>
<keyword evidence="14 16" id="KW-0961">Cell wall biogenesis/degradation</keyword>
<dbReference type="SUPFAM" id="SSF56176">
    <property type="entry name" value="FAD-binding/transporter-associated domain-like"/>
    <property type="match status" value="1"/>
</dbReference>
<dbReference type="GO" id="GO:0071949">
    <property type="term" value="F:FAD binding"/>
    <property type="evidence" value="ECO:0007669"/>
    <property type="project" value="InterPro"/>
</dbReference>
<dbReference type="InterPro" id="IPR016167">
    <property type="entry name" value="FAD-bd_PCMH_sub1"/>
</dbReference>
<dbReference type="InterPro" id="IPR003170">
    <property type="entry name" value="MurB"/>
</dbReference>
<keyword evidence="19" id="KW-1185">Reference proteome</keyword>
<keyword evidence="13 16" id="KW-0131">Cell cycle</keyword>
<dbReference type="NCBIfam" id="TIGR00179">
    <property type="entry name" value="murB"/>
    <property type="match status" value="1"/>
</dbReference>
<dbReference type="PROSITE" id="PS51387">
    <property type="entry name" value="FAD_PCMH"/>
    <property type="match status" value="1"/>
</dbReference>
<dbReference type="Gene3D" id="3.30.465.10">
    <property type="match status" value="1"/>
</dbReference>
<comment type="catalytic activity">
    <reaction evidence="15 16">
        <text>UDP-N-acetyl-alpha-D-muramate + NADP(+) = UDP-N-acetyl-3-O-(1-carboxyvinyl)-alpha-D-glucosamine + NADPH + H(+)</text>
        <dbReference type="Rhea" id="RHEA:12248"/>
        <dbReference type="ChEBI" id="CHEBI:15378"/>
        <dbReference type="ChEBI" id="CHEBI:57783"/>
        <dbReference type="ChEBI" id="CHEBI:58349"/>
        <dbReference type="ChEBI" id="CHEBI:68483"/>
        <dbReference type="ChEBI" id="CHEBI:70757"/>
        <dbReference type="EC" id="1.3.1.98"/>
    </reaction>
</comment>
<evidence type="ECO:0000256" key="6">
    <source>
        <dbReference type="ARBA" id="ARBA00022618"/>
    </source>
</evidence>
<gene>
    <name evidence="16 18" type="primary">murB</name>
    <name evidence="18" type="ORF">I0Q91_08870</name>
</gene>
<dbReference type="Pfam" id="PF01565">
    <property type="entry name" value="FAD_binding_4"/>
    <property type="match status" value="1"/>
</dbReference>
<organism evidence="18 19">
    <name type="scientific">Halonatronomonas betaini</name>
    <dbReference type="NCBI Taxonomy" id="2778430"/>
    <lineage>
        <taxon>Bacteria</taxon>
        <taxon>Bacillati</taxon>
        <taxon>Bacillota</taxon>
        <taxon>Clostridia</taxon>
        <taxon>Halanaerobiales</taxon>
        <taxon>Halarsenatibacteraceae</taxon>
        <taxon>Halonatronomonas</taxon>
    </lineage>
</organism>
<keyword evidence="7 16" id="KW-0285">Flavoprotein</keyword>
<keyword evidence="6 16" id="KW-0132">Cell division</keyword>
<dbReference type="InterPro" id="IPR016166">
    <property type="entry name" value="FAD-bd_PCMH"/>
</dbReference>
<evidence type="ECO:0000256" key="14">
    <source>
        <dbReference type="ARBA" id="ARBA00023316"/>
    </source>
</evidence>
<dbReference type="RefSeq" id="WP_270454150.1">
    <property type="nucleotide sequence ID" value="NZ_JADPIE010000004.1"/>
</dbReference>
<dbReference type="GO" id="GO:0071555">
    <property type="term" value="P:cell wall organization"/>
    <property type="evidence" value="ECO:0007669"/>
    <property type="project" value="UniProtKB-KW"/>
</dbReference>
<evidence type="ECO:0000256" key="13">
    <source>
        <dbReference type="ARBA" id="ARBA00023306"/>
    </source>
</evidence>
<evidence type="ECO:0000256" key="3">
    <source>
        <dbReference type="ARBA" id="ARBA00004496"/>
    </source>
</evidence>
<evidence type="ECO:0000256" key="12">
    <source>
        <dbReference type="ARBA" id="ARBA00023002"/>
    </source>
</evidence>
<evidence type="ECO:0000256" key="11">
    <source>
        <dbReference type="ARBA" id="ARBA00022984"/>
    </source>
</evidence>
<dbReference type="GO" id="GO:0008360">
    <property type="term" value="P:regulation of cell shape"/>
    <property type="evidence" value="ECO:0007669"/>
    <property type="project" value="UniProtKB-KW"/>
</dbReference>